<dbReference type="EMBL" id="AFZX01000045">
    <property type="protein sequence ID" value="EHL07316.1"/>
    <property type="molecule type" value="Genomic_DNA"/>
</dbReference>
<evidence type="ECO:0000313" key="3">
    <source>
        <dbReference type="Proteomes" id="UP000004416"/>
    </source>
</evidence>
<organism evidence="2 3">
    <name type="scientific">Desulfitobacterium hafniense DP7</name>
    <dbReference type="NCBI Taxonomy" id="537010"/>
    <lineage>
        <taxon>Bacteria</taxon>
        <taxon>Bacillati</taxon>
        <taxon>Bacillota</taxon>
        <taxon>Clostridia</taxon>
        <taxon>Eubacteriales</taxon>
        <taxon>Desulfitobacteriaceae</taxon>
        <taxon>Desulfitobacterium</taxon>
    </lineage>
</organism>
<evidence type="ECO:0000256" key="1">
    <source>
        <dbReference type="SAM" id="MobiDB-lite"/>
    </source>
</evidence>
<proteinExistence type="predicted"/>
<evidence type="ECO:0000313" key="2">
    <source>
        <dbReference type="EMBL" id="EHL07316.1"/>
    </source>
</evidence>
<dbReference type="HOGENOM" id="CLU_979078_0_0_9"/>
<protein>
    <submittedName>
        <fullName evidence="2">Uncharacterized protein</fullName>
    </submittedName>
</protein>
<sequence>MFIRYGDSFALRRAVRAFRGEIEGGLNRSVSLVSAGEGFFRGWSVLDLDKGRDGTGLEKGPANSLGNKLHKLFLFVKADFHFGRMNIDIVFMGRDMQFQDGDGIKLSRNQGMIPFGNGTADAVGTNNPLIDDQGLPLFGGTNQIRRTDIPLQPPISLRAGQGQEAAGRGLAKDCPDALQQISFARSLQNKDFRMLQGEGNIRPGQRKPPDDIGDLAKFRVFGFQELPPGRRIIKQIIDGNGGSRRTAGFGELPLLSPLNPQNPPGNFLRGAADDLQPGDGGNAG</sequence>
<dbReference type="Proteomes" id="UP000004416">
    <property type="component" value="Unassembled WGS sequence"/>
</dbReference>
<gene>
    <name evidence="2" type="ORF">HMPREF0322_02075</name>
</gene>
<reference evidence="2 3" key="1">
    <citation type="submission" date="2011-08" db="EMBL/GenBank/DDBJ databases">
        <authorList>
            <person name="Weinstock G."/>
            <person name="Sodergren E."/>
            <person name="Clifton S."/>
            <person name="Fulton L."/>
            <person name="Fulton B."/>
            <person name="Courtney L."/>
            <person name="Fronick C."/>
            <person name="Harrison M."/>
            <person name="Strong C."/>
            <person name="Farmer C."/>
            <person name="Delahaunty K."/>
            <person name="Markovic C."/>
            <person name="Hall O."/>
            <person name="Minx P."/>
            <person name="Tomlinson C."/>
            <person name="Mitreva M."/>
            <person name="Hou S."/>
            <person name="Chen J."/>
            <person name="Wollam A."/>
            <person name="Pepin K.H."/>
            <person name="Johnson M."/>
            <person name="Bhonagiri V."/>
            <person name="Zhang X."/>
            <person name="Suruliraj S."/>
            <person name="Warren W."/>
            <person name="Chinwalla A."/>
            <person name="Mardis E.R."/>
            <person name="Wilson R.K."/>
        </authorList>
    </citation>
    <scope>NUCLEOTIDE SEQUENCE [LARGE SCALE GENOMIC DNA]</scope>
    <source>
        <strain evidence="2 3">DP7</strain>
    </source>
</reference>
<comment type="caution">
    <text evidence="2">The sequence shown here is derived from an EMBL/GenBank/DDBJ whole genome shotgun (WGS) entry which is preliminary data.</text>
</comment>
<feature type="region of interest" description="Disordered" evidence="1">
    <location>
        <begin position="257"/>
        <end position="284"/>
    </location>
</feature>
<name>G9XM89_DESHA</name>
<dbReference type="AlphaFoldDB" id="G9XM89"/>
<accession>G9XM89</accession>